<evidence type="ECO:0000313" key="5">
    <source>
        <dbReference type="Proteomes" id="UP000231581"/>
    </source>
</evidence>
<dbReference type="SMART" id="SM00909">
    <property type="entry name" value="Germane"/>
    <property type="match status" value="1"/>
</dbReference>
<evidence type="ECO:0000256" key="2">
    <source>
        <dbReference type="SAM" id="Phobius"/>
    </source>
</evidence>
<dbReference type="InterPro" id="IPR019606">
    <property type="entry name" value="GerMN"/>
</dbReference>
<comment type="caution">
    <text evidence="4">The sequence shown here is derived from an EMBL/GenBank/DDBJ whole genome shotgun (WGS) entry which is preliminary data.</text>
</comment>
<dbReference type="AlphaFoldDB" id="A0A2H0BTK4"/>
<feature type="domain" description="GerMN" evidence="3">
    <location>
        <begin position="318"/>
        <end position="412"/>
    </location>
</feature>
<protein>
    <recommendedName>
        <fullName evidence="3">GerMN domain-containing protein</fullName>
    </recommendedName>
</protein>
<evidence type="ECO:0000259" key="3">
    <source>
        <dbReference type="SMART" id="SM00909"/>
    </source>
</evidence>
<keyword evidence="2" id="KW-0472">Membrane</keyword>
<keyword evidence="2" id="KW-0812">Transmembrane</keyword>
<dbReference type="Pfam" id="PF10646">
    <property type="entry name" value="Germane"/>
    <property type="match status" value="1"/>
</dbReference>
<dbReference type="Proteomes" id="UP000231581">
    <property type="component" value="Unassembled WGS sequence"/>
</dbReference>
<keyword evidence="2" id="KW-1133">Transmembrane helix</keyword>
<accession>A0A2H0BTK4</accession>
<gene>
    <name evidence="4" type="ORF">COX00_00300</name>
</gene>
<dbReference type="InterPro" id="IPR018911">
    <property type="entry name" value="Gmad2_Ig-like_dom"/>
</dbReference>
<proteinExistence type="predicted"/>
<dbReference type="EMBL" id="PCSZ01000009">
    <property type="protein sequence ID" value="PIP60971.1"/>
    <property type="molecule type" value="Genomic_DNA"/>
</dbReference>
<dbReference type="Pfam" id="PF10648">
    <property type="entry name" value="Gmad2"/>
    <property type="match status" value="1"/>
</dbReference>
<evidence type="ECO:0000313" key="4">
    <source>
        <dbReference type="EMBL" id="PIP60971.1"/>
    </source>
</evidence>
<sequence length="414" mass="44236">MEVDMPPKRKTTTKKSSKNAPKVAQAQDLTIRLVLFSSIIFMLTIALVFVWSQLPQATKVTPEPAPIVQTSQPQAPELKGDNGITKGACETGGGHWIDCGNPCHGNPGEVCTQTCEPQCECGGIAGWSCPKDFTCTNYEPAAGTPDALGVCRQQTATPEEVVVEPSAPIREQPAGMVCDDLNFICVDDAVRNSLLANPFTVTGSGIVFENTINWRLLDGNGKLLEEGNTNAAAPDIGQAGDFEIRNFILSVPETATGTLEVFEYSAKDGTPTHVVSTPVRLPQRAMNVRLYLSPLEMGTNCSEVTQTTETIAPTNLPVEATLRKLLAKDPAVIDQQAQPGYGTYIPKGTRLISLKVSGGTATAVFSSELENYGGGSCNVEAIRAEIEQTLKQFSSVHQVVISVEGKTPEESLQP</sequence>
<evidence type="ECO:0000256" key="1">
    <source>
        <dbReference type="SAM" id="MobiDB-lite"/>
    </source>
</evidence>
<name>A0A2H0BTK4_9BACT</name>
<feature type="region of interest" description="Disordered" evidence="1">
    <location>
        <begin position="1"/>
        <end position="22"/>
    </location>
</feature>
<reference evidence="4 5" key="1">
    <citation type="submission" date="2017-09" db="EMBL/GenBank/DDBJ databases">
        <title>Depth-based differentiation of microbial function through sediment-hosted aquifers and enrichment of novel symbionts in the deep terrestrial subsurface.</title>
        <authorList>
            <person name="Probst A.J."/>
            <person name="Ladd B."/>
            <person name="Jarett J.K."/>
            <person name="Geller-Mcgrath D.E."/>
            <person name="Sieber C.M."/>
            <person name="Emerson J.B."/>
            <person name="Anantharaman K."/>
            <person name="Thomas B.C."/>
            <person name="Malmstrom R."/>
            <person name="Stieglmeier M."/>
            <person name="Klingl A."/>
            <person name="Woyke T."/>
            <person name="Ryan C.M."/>
            <person name="Banfield J.F."/>
        </authorList>
    </citation>
    <scope>NUCLEOTIDE SEQUENCE [LARGE SCALE GENOMIC DNA]</scope>
    <source>
        <strain evidence="4">CG22_combo_CG10-13_8_21_14_all_47_17</strain>
    </source>
</reference>
<organism evidence="4 5">
    <name type="scientific">Candidatus Uhrbacteria bacterium CG22_combo_CG10-13_8_21_14_all_47_17</name>
    <dbReference type="NCBI Taxonomy" id="1975041"/>
    <lineage>
        <taxon>Bacteria</taxon>
        <taxon>Candidatus Uhriibacteriota</taxon>
    </lineage>
</organism>
<feature type="transmembrane region" description="Helical" evidence="2">
    <location>
        <begin position="29"/>
        <end position="51"/>
    </location>
</feature>
<feature type="compositionally biased region" description="Basic residues" evidence="1">
    <location>
        <begin position="8"/>
        <end position="17"/>
    </location>
</feature>